<dbReference type="Proteomes" id="UP000276834">
    <property type="component" value="Unassembled WGS sequence"/>
</dbReference>
<evidence type="ECO:0000256" key="1">
    <source>
        <dbReference type="SAM" id="MobiDB-lite"/>
    </source>
</evidence>
<evidence type="ECO:0000313" key="2">
    <source>
        <dbReference type="EMBL" id="RLW00966.1"/>
    </source>
</evidence>
<feature type="region of interest" description="Disordered" evidence="1">
    <location>
        <begin position="88"/>
        <end position="107"/>
    </location>
</feature>
<dbReference type="EMBL" id="QUSF01000024">
    <property type="protein sequence ID" value="RLW00966.1"/>
    <property type="molecule type" value="Genomic_DNA"/>
</dbReference>
<evidence type="ECO:0000313" key="3">
    <source>
        <dbReference type="Proteomes" id="UP000276834"/>
    </source>
</evidence>
<comment type="caution">
    <text evidence="2">The sequence shown here is derived from an EMBL/GenBank/DDBJ whole genome shotgun (WGS) entry which is preliminary data.</text>
</comment>
<name>A0A3L8SEV2_CHLGU</name>
<gene>
    <name evidence="2" type="ORF">DV515_00008360</name>
</gene>
<sequence>MGRVTPEPELAACSFQLGRAITRILGTGGIVLAHDGPFACSSDSLSCMAMILGADNKSAIGFAETTLTMVKEFRHKVDEGKDLASRKQLRATTGSRDRTAAVCEGTE</sequence>
<accession>A0A3L8SEV2</accession>
<keyword evidence="3" id="KW-1185">Reference proteome</keyword>
<reference evidence="2 3" key="1">
    <citation type="journal article" date="2018" name="Proc. R. Soc. B">
        <title>A non-coding region near Follistatin controls head colour polymorphism in the Gouldian finch.</title>
        <authorList>
            <person name="Toomey M.B."/>
            <person name="Marques C.I."/>
            <person name="Andrade P."/>
            <person name="Araujo P.M."/>
            <person name="Sabatino S."/>
            <person name="Gazda M.A."/>
            <person name="Afonso S."/>
            <person name="Lopes R.J."/>
            <person name="Corbo J.C."/>
            <person name="Carneiro M."/>
        </authorList>
    </citation>
    <scope>NUCLEOTIDE SEQUENCE [LARGE SCALE GENOMIC DNA]</scope>
    <source>
        <strain evidence="2">Red01</strain>
        <tissue evidence="2">Muscle</tissue>
    </source>
</reference>
<proteinExistence type="predicted"/>
<organism evidence="2 3">
    <name type="scientific">Chloebia gouldiae</name>
    <name type="common">Gouldian finch</name>
    <name type="synonym">Erythrura gouldiae</name>
    <dbReference type="NCBI Taxonomy" id="44316"/>
    <lineage>
        <taxon>Eukaryota</taxon>
        <taxon>Metazoa</taxon>
        <taxon>Chordata</taxon>
        <taxon>Craniata</taxon>
        <taxon>Vertebrata</taxon>
        <taxon>Euteleostomi</taxon>
        <taxon>Archelosauria</taxon>
        <taxon>Archosauria</taxon>
        <taxon>Dinosauria</taxon>
        <taxon>Saurischia</taxon>
        <taxon>Theropoda</taxon>
        <taxon>Coelurosauria</taxon>
        <taxon>Aves</taxon>
        <taxon>Neognathae</taxon>
        <taxon>Neoaves</taxon>
        <taxon>Telluraves</taxon>
        <taxon>Australaves</taxon>
        <taxon>Passeriformes</taxon>
        <taxon>Passeroidea</taxon>
        <taxon>Passeridae</taxon>
        <taxon>Chloebia</taxon>
    </lineage>
</organism>
<protein>
    <submittedName>
        <fullName evidence="2">Uncharacterized protein</fullName>
    </submittedName>
</protein>
<dbReference type="AlphaFoldDB" id="A0A3L8SEV2"/>